<accession>A0A371P151</accession>
<dbReference type="PANTHER" id="PTHR33969:SF2">
    <property type="entry name" value="SEGREGATION AND CONDENSATION PROTEIN A"/>
    <property type="match status" value="1"/>
</dbReference>
<evidence type="ECO:0000256" key="1">
    <source>
        <dbReference type="ARBA" id="ARBA00022829"/>
    </source>
</evidence>
<dbReference type="Pfam" id="PF02616">
    <property type="entry name" value="SMC_ScpA"/>
    <property type="match status" value="1"/>
</dbReference>
<sequence>MERVVSIADVDESAPTGFQVNLTNFEGPFDLLLQLISKHELDITEVALSAVTGEFIAYIKALGDDLEQTTNFLLVAATLLDLKTARLLPQAEVEDEEDLALLEARDLLFARLMQYRAFKQVAGIMADRLAQESRRFPRVVTLEPRFADLLPEVLISVGPAELAQLAAKAFEDKPVPILSLAHLHAPQVSVREQAHLVVDQLRRKGGMTFRALTVDAPDLATKVARFLAVLELFREGAISFEQATPLGDLHIRWTGTDDGDIDVGAEFDAPPIVADDEPVLIDTSLIDASLVDDEPSSHAAPTSDAAESTDD</sequence>
<keyword evidence="1" id="KW-0159">Chromosome partition</keyword>
<dbReference type="AlphaFoldDB" id="A0A371P151"/>
<dbReference type="OrthoDB" id="9811016at2"/>
<gene>
    <name evidence="4" type="ORF">DX116_10580</name>
</gene>
<dbReference type="GO" id="GO:0007059">
    <property type="term" value="P:chromosome segregation"/>
    <property type="evidence" value="ECO:0007669"/>
    <property type="project" value="UniProtKB-KW"/>
</dbReference>
<dbReference type="EMBL" id="QUBR01000002">
    <property type="protein sequence ID" value="REK69645.1"/>
    <property type="molecule type" value="Genomic_DNA"/>
</dbReference>
<keyword evidence="5" id="KW-1185">Reference proteome</keyword>
<evidence type="ECO:0000256" key="3">
    <source>
        <dbReference type="SAM" id="MobiDB-lite"/>
    </source>
</evidence>
<dbReference type="PANTHER" id="PTHR33969">
    <property type="entry name" value="SEGREGATION AND CONDENSATION PROTEIN A"/>
    <property type="match status" value="1"/>
</dbReference>
<organism evidence="4 5">
    <name type="scientific">Aeromicrobium endophyticum</name>
    <dbReference type="NCBI Taxonomy" id="2292704"/>
    <lineage>
        <taxon>Bacteria</taxon>
        <taxon>Bacillati</taxon>
        <taxon>Actinomycetota</taxon>
        <taxon>Actinomycetes</taxon>
        <taxon>Propionibacteriales</taxon>
        <taxon>Nocardioidaceae</taxon>
        <taxon>Aeromicrobium</taxon>
    </lineage>
</organism>
<proteinExistence type="predicted"/>
<feature type="region of interest" description="Disordered" evidence="3">
    <location>
        <begin position="288"/>
        <end position="311"/>
    </location>
</feature>
<name>A0A371P151_9ACTN</name>
<evidence type="ECO:0000313" key="5">
    <source>
        <dbReference type="Proteomes" id="UP000265581"/>
    </source>
</evidence>
<protein>
    <recommendedName>
        <fullName evidence="2">Segregation and condensation protein A</fullName>
    </recommendedName>
</protein>
<evidence type="ECO:0000256" key="2">
    <source>
        <dbReference type="ARBA" id="ARBA00044777"/>
    </source>
</evidence>
<dbReference type="InterPro" id="IPR003768">
    <property type="entry name" value="ScpA"/>
</dbReference>
<comment type="caution">
    <text evidence="4">The sequence shown here is derived from an EMBL/GenBank/DDBJ whole genome shotgun (WGS) entry which is preliminary data.</text>
</comment>
<evidence type="ECO:0000313" key="4">
    <source>
        <dbReference type="EMBL" id="REK69645.1"/>
    </source>
</evidence>
<reference evidence="4 5" key="1">
    <citation type="submission" date="2018-08" db="EMBL/GenBank/DDBJ databases">
        <title>Aeromicrobium sp. M2KJ-4, whole genome shotgun sequence.</title>
        <authorList>
            <person name="Tuo L."/>
        </authorList>
    </citation>
    <scope>NUCLEOTIDE SEQUENCE [LARGE SCALE GENOMIC DNA]</scope>
    <source>
        <strain evidence="4 5">M2KJ-4</strain>
    </source>
</reference>
<dbReference type="Gene3D" id="6.10.250.2410">
    <property type="match status" value="1"/>
</dbReference>
<dbReference type="Proteomes" id="UP000265581">
    <property type="component" value="Unassembled WGS sequence"/>
</dbReference>